<dbReference type="EMBL" id="UYYB01015179">
    <property type="protein sequence ID" value="VDM70218.1"/>
    <property type="molecule type" value="Genomic_DNA"/>
</dbReference>
<feature type="transmembrane region" description="Helical" evidence="4">
    <location>
        <begin position="53"/>
        <end position="73"/>
    </location>
</feature>
<dbReference type="AlphaFoldDB" id="A0A3P7KRP0"/>
<keyword evidence="2 4" id="KW-1133">Transmembrane helix</keyword>
<gene>
    <name evidence="5" type="ORF">SVUK_LOCUS5216</name>
</gene>
<reference evidence="5 6" key="1">
    <citation type="submission" date="2018-11" db="EMBL/GenBank/DDBJ databases">
        <authorList>
            <consortium name="Pathogen Informatics"/>
        </authorList>
    </citation>
    <scope>NUCLEOTIDE SEQUENCE [LARGE SCALE GENOMIC DNA]</scope>
</reference>
<dbReference type="GO" id="GO:0005524">
    <property type="term" value="F:ATP binding"/>
    <property type="evidence" value="ECO:0007669"/>
    <property type="project" value="InterPro"/>
</dbReference>
<evidence type="ECO:0000313" key="6">
    <source>
        <dbReference type="Proteomes" id="UP000270094"/>
    </source>
</evidence>
<dbReference type="Gene3D" id="1.20.1560.10">
    <property type="entry name" value="ABC transporter type 1, transmembrane domain"/>
    <property type="match status" value="1"/>
</dbReference>
<evidence type="ECO:0000256" key="3">
    <source>
        <dbReference type="ARBA" id="ARBA00023136"/>
    </source>
</evidence>
<keyword evidence="3 4" id="KW-0472">Membrane</keyword>
<evidence type="ECO:0008006" key="7">
    <source>
        <dbReference type="Google" id="ProtNLM"/>
    </source>
</evidence>
<keyword evidence="1 4" id="KW-0812">Transmembrane</keyword>
<dbReference type="Proteomes" id="UP000270094">
    <property type="component" value="Unassembled WGS sequence"/>
</dbReference>
<feature type="transmembrane region" description="Helical" evidence="4">
    <location>
        <begin position="114"/>
        <end position="135"/>
    </location>
</feature>
<feature type="transmembrane region" description="Helical" evidence="4">
    <location>
        <begin position="209"/>
        <end position="230"/>
    </location>
</feature>
<evidence type="ECO:0000256" key="4">
    <source>
        <dbReference type="SAM" id="Phobius"/>
    </source>
</evidence>
<name>A0A3P7KRP0_STRVU</name>
<feature type="transmembrane region" description="Helical" evidence="4">
    <location>
        <begin position="85"/>
        <end position="108"/>
    </location>
</feature>
<dbReference type="SUPFAM" id="SSF90123">
    <property type="entry name" value="ABC transporter transmembrane region"/>
    <property type="match status" value="1"/>
</dbReference>
<proteinExistence type="predicted"/>
<sequence length="232" mass="26073">MNIVHYSLLFFVAVDLPCTILLFGFYSSSWLFHVDLIPKMFAYSGYTSTPLDFVIMAILRALLLATLSIYLRVSDRIANLKMPSLGVATAIYCHTLVKLLCFSEHPVLLTYPGVWMTVGWSVLAAVMFLMLCWQLTAPRLSGYGRLEEVEQSSGEESKLRESTWRLTKLLFGYARQQWKWFGAGMIFLTLYALSRVFIPSFTGQVLAEIAAGAGMRALIRSVALMSLLALSR</sequence>
<evidence type="ECO:0000256" key="1">
    <source>
        <dbReference type="ARBA" id="ARBA00022692"/>
    </source>
</evidence>
<dbReference type="InterPro" id="IPR036640">
    <property type="entry name" value="ABC1_TM_sf"/>
</dbReference>
<evidence type="ECO:0000256" key="2">
    <source>
        <dbReference type="ARBA" id="ARBA00022989"/>
    </source>
</evidence>
<organism evidence="5 6">
    <name type="scientific">Strongylus vulgaris</name>
    <name type="common">Blood worm</name>
    <dbReference type="NCBI Taxonomy" id="40348"/>
    <lineage>
        <taxon>Eukaryota</taxon>
        <taxon>Metazoa</taxon>
        <taxon>Ecdysozoa</taxon>
        <taxon>Nematoda</taxon>
        <taxon>Chromadorea</taxon>
        <taxon>Rhabditida</taxon>
        <taxon>Rhabditina</taxon>
        <taxon>Rhabditomorpha</taxon>
        <taxon>Strongyloidea</taxon>
        <taxon>Strongylidae</taxon>
        <taxon>Strongylus</taxon>
    </lineage>
</organism>
<dbReference type="GO" id="GO:0016020">
    <property type="term" value="C:membrane"/>
    <property type="evidence" value="ECO:0007669"/>
    <property type="project" value="InterPro"/>
</dbReference>
<evidence type="ECO:0000313" key="5">
    <source>
        <dbReference type="EMBL" id="VDM70218.1"/>
    </source>
</evidence>
<feature type="transmembrane region" description="Helical" evidence="4">
    <location>
        <begin position="7"/>
        <end position="33"/>
    </location>
</feature>
<protein>
    <recommendedName>
        <fullName evidence="7">ABC transmembrane type-1 domain-containing protein</fullName>
    </recommendedName>
</protein>
<keyword evidence="6" id="KW-1185">Reference proteome</keyword>
<accession>A0A3P7KRP0</accession>
<feature type="transmembrane region" description="Helical" evidence="4">
    <location>
        <begin position="178"/>
        <end position="197"/>
    </location>
</feature>
<dbReference type="OrthoDB" id="10527037at2759"/>